<dbReference type="Proteomes" id="UP000237000">
    <property type="component" value="Unassembled WGS sequence"/>
</dbReference>
<organism evidence="1 2">
    <name type="scientific">Trema orientale</name>
    <name type="common">Charcoal tree</name>
    <name type="synonym">Celtis orientalis</name>
    <dbReference type="NCBI Taxonomy" id="63057"/>
    <lineage>
        <taxon>Eukaryota</taxon>
        <taxon>Viridiplantae</taxon>
        <taxon>Streptophyta</taxon>
        <taxon>Embryophyta</taxon>
        <taxon>Tracheophyta</taxon>
        <taxon>Spermatophyta</taxon>
        <taxon>Magnoliopsida</taxon>
        <taxon>eudicotyledons</taxon>
        <taxon>Gunneridae</taxon>
        <taxon>Pentapetalae</taxon>
        <taxon>rosids</taxon>
        <taxon>fabids</taxon>
        <taxon>Rosales</taxon>
        <taxon>Cannabaceae</taxon>
        <taxon>Trema</taxon>
    </lineage>
</organism>
<name>A0A2P5F6X0_TREOI</name>
<dbReference type="AlphaFoldDB" id="A0A2P5F6X0"/>
<comment type="caution">
    <text evidence="1">The sequence shown here is derived from an EMBL/GenBank/DDBJ whole genome shotgun (WGS) entry which is preliminary data.</text>
</comment>
<accession>A0A2P5F6X0</accession>
<reference evidence="2" key="1">
    <citation type="submission" date="2016-06" db="EMBL/GenBank/DDBJ databases">
        <title>Parallel loss of symbiosis genes in relatives of nitrogen-fixing non-legume Parasponia.</title>
        <authorList>
            <person name="Van Velzen R."/>
            <person name="Holmer R."/>
            <person name="Bu F."/>
            <person name="Rutten L."/>
            <person name="Van Zeijl A."/>
            <person name="Liu W."/>
            <person name="Santuari L."/>
            <person name="Cao Q."/>
            <person name="Sharma T."/>
            <person name="Shen D."/>
            <person name="Roswanjaya Y."/>
            <person name="Wardhani T."/>
            <person name="Kalhor M.S."/>
            <person name="Jansen J."/>
            <person name="Van den Hoogen J."/>
            <person name="Gungor B."/>
            <person name="Hartog M."/>
            <person name="Hontelez J."/>
            <person name="Verver J."/>
            <person name="Yang W.-C."/>
            <person name="Schijlen E."/>
            <person name="Repin R."/>
            <person name="Schilthuizen M."/>
            <person name="Schranz E."/>
            <person name="Heidstra R."/>
            <person name="Miyata K."/>
            <person name="Fedorova E."/>
            <person name="Kohlen W."/>
            <person name="Bisseling T."/>
            <person name="Smit S."/>
            <person name="Geurts R."/>
        </authorList>
    </citation>
    <scope>NUCLEOTIDE SEQUENCE [LARGE SCALE GENOMIC DNA]</scope>
    <source>
        <strain evidence="2">cv. RG33-2</strain>
    </source>
</reference>
<gene>
    <name evidence="1" type="ORF">TorRG33x02_108180</name>
</gene>
<proteinExistence type="predicted"/>
<sequence length="60" mass="6987">MPIFQPKENTNKSCSCNLLMKYEEDNEMIVPRSFSYRCACRIFSKALEMVFRNDPTSGSQ</sequence>
<evidence type="ECO:0000313" key="1">
    <source>
        <dbReference type="EMBL" id="PON93540.1"/>
    </source>
</evidence>
<evidence type="ECO:0000313" key="2">
    <source>
        <dbReference type="Proteomes" id="UP000237000"/>
    </source>
</evidence>
<protein>
    <submittedName>
        <fullName evidence="1">Uncharacterized protein</fullName>
    </submittedName>
</protein>
<dbReference type="InParanoid" id="A0A2P5F6X0"/>
<dbReference type="EMBL" id="JXTC01000058">
    <property type="protein sequence ID" value="PON93540.1"/>
    <property type="molecule type" value="Genomic_DNA"/>
</dbReference>
<keyword evidence="2" id="KW-1185">Reference proteome</keyword>